<dbReference type="Pfam" id="PF04932">
    <property type="entry name" value="Wzy_C"/>
    <property type="match status" value="1"/>
</dbReference>
<evidence type="ECO:0000256" key="1">
    <source>
        <dbReference type="ARBA" id="ARBA00004141"/>
    </source>
</evidence>
<feature type="domain" description="O-antigen ligase-related" evidence="6">
    <location>
        <begin position="221"/>
        <end position="363"/>
    </location>
</feature>
<gene>
    <name evidence="7" type="ORF">DY252_16905</name>
</gene>
<feature type="transmembrane region" description="Helical" evidence="5">
    <location>
        <begin position="179"/>
        <end position="200"/>
    </location>
</feature>
<evidence type="ECO:0000313" key="7">
    <source>
        <dbReference type="EMBL" id="AXO15710.1"/>
    </source>
</evidence>
<feature type="transmembrane region" description="Helical" evidence="5">
    <location>
        <begin position="236"/>
        <end position="251"/>
    </location>
</feature>
<evidence type="ECO:0000256" key="4">
    <source>
        <dbReference type="ARBA" id="ARBA00023136"/>
    </source>
</evidence>
<dbReference type="PANTHER" id="PTHR37422:SF23">
    <property type="entry name" value="TEICHURONIC ACID BIOSYNTHESIS PROTEIN TUAE"/>
    <property type="match status" value="1"/>
</dbReference>
<reference evidence="7 8" key="1">
    <citation type="submission" date="2018-08" db="EMBL/GenBank/DDBJ databases">
        <title>Complete genome sequence of type strain Thalassospira indica MCCC 1A01103T, isolated from isolated from deep seawater of the Indian Ocean.</title>
        <authorList>
            <person name="Liu Y."/>
        </authorList>
    </citation>
    <scope>NUCLEOTIDE SEQUENCE [LARGE SCALE GENOMIC DNA]</scope>
    <source>
        <strain evidence="7 8">PB8BT</strain>
    </source>
</reference>
<feature type="transmembrane region" description="Helical" evidence="5">
    <location>
        <begin position="66"/>
        <end position="89"/>
    </location>
</feature>
<organism evidence="7 8">
    <name type="scientific">Thalassospira indica</name>
    <dbReference type="NCBI Taxonomy" id="1891279"/>
    <lineage>
        <taxon>Bacteria</taxon>
        <taxon>Pseudomonadati</taxon>
        <taxon>Pseudomonadota</taxon>
        <taxon>Alphaproteobacteria</taxon>
        <taxon>Rhodospirillales</taxon>
        <taxon>Thalassospiraceae</taxon>
        <taxon>Thalassospira</taxon>
    </lineage>
</organism>
<dbReference type="InterPro" id="IPR007016">
    <property type="entry name" value="O-antigen_ligase-rel_domated"/>
</dbReference>
<keyword evidence="3 5" id="KW-1133">Transmembrane helix</keyword>
<evidence type="ECO:0000256" key="2">
    <source>
        <dbReference type="ARBA" id="ARBA00022692"/>
    </source>
</evidence>
<evidence type="ECO:0000256" key="5">
    <source>
        <dbReference type="SAM" id="Phobius"/>
    </source>
</evidence>
<accession>A0ABM6Y1B3</accession>
<feature type="transmembrane region" description="Helical" evidence="5">
    <location>
        <begin position="12"/>
        <end position="30"/>
    </location>
</feature>
<feature type="transmembrane region" description="Helical" evidence="5">
    <location>
        <begin position="212"/>
        <end position="230"/>
    </location>
</feature>
<comment type="subcellular location">
    <subcellularLocation>
        <location evidence="1">Membrane</location>
        <topology evidence="1">Multi-pass membrane protein</topology>
    </subcellularLocation>
</comment>
<keyword evidence="8" id="KW-1185">Reference proteome</keyword>
<feature type="transmembrane region" description="Helical" evidence="5">
    <location>
        <begin position="109"/>
        <end position="129"/>
    </location>
</feature>
<name>A0ABM6Y1B3_9PROT</name>
<protein>
    <submittedName>
        <fullName evidence="7">O-antigen ligase domain-containing protein</fullName>
    </submittedName>
</protein>
<dbReference type="Proteomes" id="UP000256971">
    <property type="component" value="Chromosome"/>
</dbReference>
<sequence length="450" mass="48548">MDCNADWLTLMLRLSQTCLMAQIILAPLLLGGLRTWALAILAILTGIGVLAICLRPGPAQIGKHLLFLWIGIAALIGWAILQSLPIWPVQAYPFNAPHVALAPHGWLNMATYLIWLGGVASLTALVGRLNTHLNITIARTIVITCAVQVALAAGADVMGWQTTFWFAKQAHLHDWTGSFANRTAFGILMAFGILACLFLYDQSRALISAKRLDQAGGWLAIAVLFAAALVQSHSRLVFVMALVGSVIFIILTPRENVQSTKRLIVIALGIIATITIAIMASPELFDRFTDLARSDLIQRDDLWITALQAIAERPLTGWGTDSIGLVIAHFATPDLNADAHWFSSHNLWLDGAIMFGVPVMLILATALTLAIKTVLTTCQQPDTRALLIALLAMAMLCSMGDWVMVMPALILPVVMQGMASFEAALAALRAMPAPLDHAGQSPVPDPEALR</sequence>
<keyword evidence="2 5" id="KW-0812">Transmembrane</keyword>
<evidence type="ECO:0000259" key="6">
    <source>
        <dbReference type="Pfam" id="PF04932"/>
    </source>
</evidence>
<feature type="transmembrane region" description="Helical" evidence="5">
    <location>
        <begin position="351"/>
        <end position="371"/>
    </location>
</feature>
<dbReference type="InterPro" id="IPR051533">
    <property type="entry name" value="WaaL-like"/>
</dbReference>
<keyword evidence="4 5" id="KW-0472">Membrane</keyword>
<feature type="transmembrane region" description="Helical" evidence="5">
    <location>
        <begin position="263"/>
        <end position="281"/>
    </location>
</feature>
<dbReference type="PANTHER" id="PTHR37422">
    <property type="entry name" value="TEICHURONIC ACID BIOSYNTHESIS PROTEIN TUAE"/>
    <property type="match status" value="1"/>
</dbReference>
<evidence type="ECO:0000256" key="3">
    <source>
        <dbReference type="ARBA" id="ARBA00022989"/>
    </source>
</evidence>
<dbReference type="GO" id="GO:0016874">
    <property type="term" value="F:ligase activity"/>
    <property type="evidence" value="ECO:0007669"/>
    <property type="project" value="UniProtKB-KW"/>
</dbReference>
<feature type="transmembrane region" description="Helical" evidence="5">
    <location>
        <begin position="36"/>
        <end position="54"/>
    </location>
</feature>
<proteinExistence type="predicted"/>
<evidence type="ECO:0000313" key="8">
    <source>
        <dbReference type="Proteomes" id="UP000256971"/>
    </source>
</evidence>
<keyword evidence="7" id="KW-0436">Ligase</keyword>
<feature type="transmembrane region" description="Helical" evidence="5">
    <location>
        <begin position="141"/>
        <end position="167"/>
    </location>
</feature>
<dbReference type="EMBL" id="CP031555">
    <property type="protein sequence ID" value="AXO15710.1"/>
    <property type="molecule type" value="Genomic_DNA"/>
</dbReference>
<feature type="transmembrane region" description="Helical" evidence="5">
    <location>
        <begin position="383"/>
        <end position="403"/>
    </location>
</feature>